<proteinExistence type="predicted"/>
<dbReference type="STRING" id="42156.A0A3P6TBQ1"/>
<dbReference type="Proteomes" id="UP000277928">
    <property type="component" value="Unassembled WGS sequence"/>
</dbReference>
<dbReference type="EMBL" id="UYRX01000238">
    <property type="protein sequence ID" value="VDK78235.1"/>
    <property type="molecule type" value="Genomic_DNA"/>
</dbReference>
<feature type="region of interest" description="Disordered" evidence="1">
    <location>
        <begin position="107"/>
        <end position="128"/>
    </location>
</feature>
<name>A0A3P6TBQ1_LITSI</name>
<gene>
    <name evidence="2" type="ORF">NLS_LOCUS4003</name>
</gene>
<accession>A0A3P6TBQ1</accession>
<keyword evidence="3" id="KW-1185">Reference proteome</keyword>
<reference evidence="2 3" key="1">
    <citation type="submission" date="2018-08" db="EMBL/GenBank/DDBJ databases">
        <authorList>
            <person name="Laetsch R D."/>
            <person name="Stevens L."/>
            <person name="Kumar S."/>
            <person name="Blaxter L. M."/>
        </authorList>
    </citation>
    <scope>NUCLEOTIDE SEQUENCE [LARGE SCALE GENOMIC DNA]</scope>
</reference>
<sequence>MLERLECAGLPCPCREVALNRFLRVDSKNNENSVIFVPQLEVYKFCELQNVKNSGNKHDGDILQEGQSDELALQEQLQVDSKFAAKEPLTSKLASEENDCEVKQCDRQQQVDEGRGEESEWHERESIEKGCDDNADRKMDSKIFKKWCIFSRLRKNCKGRKLTQLHSTDSKNNVVMERSSTKLRRPLNCSSNDLSIRRFNRTQRMEKRATKTLGIVVGMVLLCFTL</sequence>
<dbReference type="OrthoDB" id="10010417at2759"/>
<dbReference type="AlphaFoldDB" id="A0A3P6TBQ1"/>
<evidence type="ECO:0000313" key="3">
    <source>
        <dbReference type="Proteomes" id="UP000277928"/>
    </source>
</evidence>
<evidence type="ECO:0000256" key="1">
    <source>
        <dbReference type="SAM" id="MobiDB-lite"/>
    </source>
</evidence>
<evidence type="ECO:0000313" key="2">
    <source>
        <dbReference type="EMBL" id="VDK78235.1"/>
    </source>
</evidence>
<protein>
    <submittedName>
        <fullName evidence="2">Uncharacterized protein</fullName>
    </submittedName>
</protein>
<organism evidence="2 3">
    <name type="scientific">Litomosoides sigmodontis</name>
    <name type="common">Filarial nematode worm</name>
    <dbReference type="NCBI Taxonomy" id="42156"/>
    <lineage>
        <taxon>Eukaryota</taxon>
        <taxon>Metazoa</taxon>
        <taxon>Ecdysozoa</taxon>
        <taxon>Nematoda</taxon>
        <taxon>Chromadorea</taxon>
        <taxon>Rhabditida</taxon>
        <taxon>Spirurina</taxon>
        <taxon>Spiruromorpha</taxon>
        <taxon>Filarioidea</taxon>
        <taxon>Onchocercidae</taxon>
        <taxon>Litomosoides</taxon>
    </lineage>
</organism>